<dbReference type="InterPro" id="IPR003346">
    <property type="entry name" value="Transposase_20"/>
</dbReference>
<protein>
    <submittedName>
        <fullName evidence="3">Transposase</fullName>
    </submittedName>
</protein>
<sequence length="392" mass="44827">MVGKSWGYFGGDGIYGDAQSGIYWVNLYDVLESRGLEVCLANARYVRNVPGRKSDVLDSQWIQQLHSYGLLRGSFIAEGKIRELRAYVRQRENLEKQKSIQVALMGKSLQLLNIKLHQIASGTELQTSMNIIRAIVSGERSAKELAKFRHPQMKTSVEDFEKGLQGNWRAEHLFSLKQALMMYDFIKEQMLSCEREIERTLGEINGDSGDESRVKTKAIRQNDYAFDVKSYLKEMVGVDLTQIRGMDEKTILTILSETGTDLSKWKTAQHFTSWLGLAPKPKITGEKIVGHFKHSVANRANQAFRMAAWALSNSKCYLGSFYRKLSSRKGSFVAVKATARKIAVIFWNMMTKKVEFETRTQAEYEIKYQDRQLKNLEKMAKRLGMTLQKSNI</sequence>
<dbReference type="GO" id="GO:0004803">
    <property type="term" value="F:transposase activity"/>
    <property type="evidence" value="ECO:0007669"/>
    <property type="project" value="InterPro"/>
</dbReference>
<reference evidence="3 4" key="1">
    <citation type="submission" date="2020-08" db="EMBL/GenBank/DDBJ databases">
        <title>Functional genomics of gut bacteria from endangered species of beetles.</title>
        <authorList>
            <person name="Carlos-Shanley C."/>
        </authorList>
    </citation>
    <scope>NUCLEOTIDE SEQUENCE [LARGE SCALE GENOMIC DNA]</scope>
    <source>
        <strain evidence="3 4">S00070</strain>
    </source>
</reference>
<dbReference type="Pfam" id="PF01548">
    <property type="entry name" value="DEDD_Tnp_IS110"/>
    <property type="match status" value="1"/>
</dbReference>
<evidence type="ECO:0000259" key="1">
    <source>
        <dbReference type="Pfam" id="PF01548"/>
    </source>
</evidence>
<comment type="caution">
    <text evidence="3">The sequence shown here is derived from an EMBL/GenBank/DDBJ whole genome shotgun (WGS) entry which is preliminary data.</text>
</comment>
<dbReference type="InterPro" id="IPR047650">
    <property type="entry name" value="Transpos_IS110"/>
</dbReference>
<name>A0A841EJN7_9BACT</name>
<feature type="domain" description="Transposase IS116/IS110/IS902 C-terminal" evidence="2">
    <location>
        <begin position="240"/>
        <end position="317"/>
    </location>
</feature>
<dbReference type="InterPro" id="IPR002525">
    <property type="entry name" value="Transp_IS110-like_N"/>
</dbReference>
<dbReference type="NCBIfam" id="NF033542">
    <property type="entry name" value="transpos_IS110"/>
    <property type="match status" value="1"/>
</dbReference>
<dbReference type="PANTHER" id="PTHR33055:SF13">
    <property type="entry name" value="TRANSPOSASE"/>
    <property type="match status" value="1"/>
</dbReference>
<dbReference type="GO" id="GO:0003677">
    <property type="term" value="F:DNA binding"/>
    <property type="evidence" value="ECO:0007669"/>
    <property type="project" value="InterPro"/>
</dbReference>
<organism evidence="3 4">
    <name type="scientific">Arcicella rosea</name>
    <dbReference type="NCBI Taxonomy" id="502909"/>
    <lineage>
        <taxon>Bacteria</taxon>
        <taxon>Pseudomonadati</taxon>
        <taxon>Bacteroidota</taxon>
        <taxon>Cytophagia</taxon>
        <taxon>Cytophagales</taxon>
        <taxon>Flectobacillaceae</taxon>
        <taxon>Arcicella</taxon>
    </lineage>
</organism>
<feature type="domain" description="Transposase IS110-like N-terminal" evidence="1">
    <location>
        <begin position="19"/>
        <end position="99"/>
    </location>
</feature>
<accession>A0A841EJN7</accession>
<dbReference type="RefSeq" id="WP_184133846.1">
    <property type="nucleotide sequence ID" value="NZ_JACHKT010000012.1"/>
</dbReference>
<dbReference type="AlphaFoldDB" id="A0A841EJN7"/>
<evidence type="ECO:0000313" key="4">
    <source>
        <dbReference type="Proteomes" id="UP000524404"/>
    </source>
</evidence>
<dbReference type="GO" id="GO:0006313">
    <property type="term" value="P:DNA transposition"/>
    <property type="evidence" value="ECO:0007669"/>
    <property type="project" value="InterPro"/>
</dbReference>
<evidence type="ECO:0000259" key="2">
    <source>
        <dbReference type="Pfam" id="PF02371"/>
    </source>
</evidence>
<dbReference type="Pfam" id="PF02371">
    <property type="entry name" value="Transposase_20"/>
    <property type="match status" value="1"/>
</dbReference>
<dbReference type="Proteomes" id="UP000524404">
    <property type="component" value="Unassembled WGS sequence"/>
</dbReference>
<dbReference type="EMBL" id="JACHKT010000012">
    <property type="protein sequence ID" value="MBB6003395.1"/>
    <property type="molecule type" value="Genomic_DNA"/>
</dbReference>
<gene>
    <name evidence="3" type="ORF">HNP25_002051</name>
</gene>
<keyword evidence="4" id="KW-1185">Reference proteome</keyword>
<dbReference type="PANTHER" id="PTHR33055">
    <property type="entry name" value="TRANSPOSASE FOR INSERTION SEQUENCE ELEMENT IS1111A"/>
    <property type="match status" value="1"/>
</dbReference>
<proteinExistence type="predicted"/>
<evidence type="ECO:0000313" key="3">
    <source>
        <dbReference type="EMBL" id="MBB6003395.1"/>
    </source>
</evidence>